<dbReference type="Proteomes" id="UP000076580">
    <property type="component" value="Chromosome 01"/>
</dbReference>
<dbReference type="EMBL" id="LAYC01000001">
    <property type="protein sequence ID" value="KYK62098.1"/>
    <property type="molecule type" value="Genomic_DNA"/>
</dbReference>
<evidence type="ECO:0000256" key="4">
    <source>
        <dbReference type="SAM" id="MobiDB-lite"/>
    </source>
</evidence>
<proteinExistence type="inferred from homology"/>
<evidence type="ECO:0000256" key="1">
    <source>
        <dbReference type="ARBA" id="ARBA00023016"/>
    </source>
</evidence>
<feature type="domain" description="SHSP" evidence="5">
    <location>
        <begin position="124"/>
        <end position="297"/>
    </location>
</feature>
<evidence type="ECO:0000256" key="2">
    <source>
        <dbReference type="PROSITE-ProRule" id="PRU00285"/>
    </source>
</evidence>
<organism evidence="6 7">
    <name type="scientific">Drechmeria coniospora</name>
    <name type="common">Nematophagous fungus</name>
    <name type="synonym">Meria coniospora</name>
    <dbReference type="NCBI Taxonomy" id="98403"/>
    <lineage>
        <taxon>Eukaryota</taxon>
        <taxon>Fungi</taxon>
        <taxon>Dikarya</taxon>
        <taxon>Ascomycota</taxon>
        <taxon>Pezizomycotina</taxon>
        <taxon>Sordariomycetes</taxon>
        <taxon>Hypocreomycetidae</taxon>
        <taxon>Hypocreales</taxon>
        <taxon>Ophiocordycipitaceae</taxon>
        <taxon>Drechmeria</taxon>
    </lineage>
</organism>
<evidence type="ECO:0000259" key="5">
    <source>
        <dbReference type="PROSITE" id="PS01031"/>
    </source>
</evidence>
<dbReference type="PROSITE" id="PS01031">
    <property type="entry name" value="SHSP"/>
    <property type="match status" value="1"/>
</dbReference>
<dbReference type="CDD" id="cd06464">
    <property type="entry name" value="ACD_sHsps-like"/>
    <property type="match status" value="1"/>
</dbReference>
<comment type="caution">
    <text evidence="6">The sequence shown here is derived from an EMBL/GenBank/DDBJ whole genome shotgun (WGS) entry which is preliminary data.</text>
</comment>
<dbReference type="RefSeq" id="XP_040661450.1">
    <property type="nucleotide sequence ID" value="XM_040800567.1"/>
</dbReference>
<dbReference type="SUPFAM" id="SSF49764">
    <property type="entry name" value="HSP20-like chaperones"/>
    <property type="match status" value="1"/>
</dbReference>
<dbReference type="GeneID" id="63715886"/>
<name>A0A151GYB0_DRECN</name>
<dbReference type="InterPro" id="IPR008978">
    <property type="entry name" value="HSP20-like_chaperone"/>
</dbReference>
<dbReference type="Gene3D" id="2.60.40.790">
    <property type="match status" value="1"/>
</dbReference>
<dbReference type="STRING" id="98403.A0A151GYB0"/>
<dbReference type="InterPro" id="IPR031107">
    <property type="entry name" value="Small_HSP"/>
</dbReference>
<dbReference type="AlphaFoldDB" id="A0A151GYB0"/>
<evidence type="ECO:0000256" key="3">
    <source>
        <dbReference type="RuleBase" id="RU003616"/>
    </source>
</evidence>
<protein>
    <recommendedName>
        <fullName evidence="5">SHSP domain-containing protein</fullName>
    </recommendedName>
</protein>
<dbReference type="Pfam" id="PF00011">
    <property type="entry name" value="HSP20"/>
    <property type="match status" value="1"/>
</dbReference>
<feature type="region of interest" description="Disordered" evidence="4">
    <location>
        <begin position="182"/>
        <end position="238"/>
    </location>
</feature>
<evidence type="ECO:0000313" key="7">
    <source>
        <dbReference type="Proteomes" id="UP000076580"/>
    </source>
</evidence>
<dbReference type="InterPro" id="IPR002068">
    <property type="entry name" value="A-crystallin/Hsp20_dom"/>
</dbReference>
<keyword evidence="7" id="KW-1185">Reference proteome</keyword>
<keyword evidence="1" id="KW-0346">Stress response</keyword>
<dbReference type="PANTHER" id="PTHR11527">
    <property type="entry name" value="HEAT-SHOCK PROTEIN 20 FAMILY MEMBER"/>
    <property type="match status" value="1"/>
</dbReference>
<gene>
    <name evidence="6" type="ORF">DCS_03243</name>
</gene>
<sequence length="297" mass="32779">MHPSDDVGLVPGPSEATCRRRRSPPSRGGKGAWSDDNGATPSWTRRKGYDYGCVHISRARPARRRGRRCSLHRTLCRPSLPMDYLPASVTSKPSLAPVMHLLQDLDKYSRQLGLHHEHARHRDGVHHVFMPNFDMRERQDSFELLGELAGARKDDVTIEFTEPQTLVVRGRVAREYEHDLPCEAGPAHENAPSPAEPPTMDGGRSVGGGAPEGRSPPPGLAPGTGPSAETEPANANGHGHAKYWISERNVGEFSRTFAFPERVEREAVTARLEGGILRIVVPKTKPHPTRRHRVAIV</sequence>
<accession>A0A151GYB0</accession>
<reference evidence="6 7" key="1">
    <citation type="journal article" date="2016" name="Sci. Rep.">
        <title>Insights into Adaptations to a Near-Obligate Nematode Endoparasitic Lifestyle from the Finished Genome of Drechmeria coniospora.</title>
        <authorList>
            <person name="Zhang L."/>
            <person name="Zhou Z."/>
            <person name="Guo Q."/>
            <person name="Fokkens L."/>
            <person name="Miskei M."/>
            <person name="Pocsi I."/>
            <person name="Zhang W."/>
            <person name="Chen M."/>
            <person name="Wang L."/>
            <person name="Sun Y."/>
            <person name="Donzelli B.G."/>
            <person name="Gibson D.M."/>
            <person name="Nelson D.R."/>
            <person name="Luo J.G."/>
            <person name="Rep M."/>
            <person name="Liu H."/>
            <person name="Yang S."/>
            <person name="Wang J."/>
            <person name="Krasnoff S.B."/>
            <person name="Xu Y."/>
            <person name="Molnar I."/>
            <person name="Lin M."/>
        </authorList>
    </citation>
    <scope>NUCLEOTIDE SEQUENCE [LARGE SCALE GENOMIC DNA]</scope>
    <source>
        <strain evidence="6 7">ARSEF 6962</strain>
    </source>
</reference>
<dbReference type="InParanoid" id="A0A151GYB0"/>
<evidence type="ECO:0000313" key="6">
    <source>
        <dbReference type="EMBL" id="KYK62098.1"/>
    </source>
</evidence>
<feature type="region of interest" description="Disordered" evidence="4">
    <location>
        <begin position="1"/>
        <end position="39"/>
    </location>
</feature>
<comment type="similarity">
    <text evidence="2 3">Belongs to the small heat shock protein (HSP20) family.</text>
</comment>